<dbReference type="InterPro" id="IPR011701">
    <property type="entry name" value="MFS"/>
</dbReference>
<dbReference type="GO" id="GO:0016020">
    <property type="term" value="C:membrane"/>
    <property type="evidence" value="ECO:0007669"/>
    <property type="project" value="UniProtKB-SubCell"/>
</dbReference>
<dbReference type="PROSITE" id="PS50850">
    <property type="entry name" value="MFS"/>
    <property type="match status" value="1"/>
</dbReference>
<evidence type="ECO:0000256" key="5">
    <source>
        <dbReference type="ARBA" id="ARBA00023136"/>
    </source>
</evidence>
<organism evidence="10 11">
    <name type="scientific">Aplosporella prunicola CBS 121167</name>
    <dbReference type="NCBI Taxonomy" id="1176127"/>
    <lineage>
        <taxon>Eukaryota</taxon>
        <taxon>Fungi</taxon>
        <taxon>Dikarya</taxon>
        <taxon>Ascomycota</taxon>
        <taxon>Pezizomycotina</taxon>
        <taxon>Dothideomycetes</taxon>
        <taxon>Dothideomycetes incertae sedis</taxon>
        <taxon>Botryosphaeriales</taxon>
        <taxon>Aplosporellaceae</taxon>
        <taxon>Aplosporella</taxon>
    </lineage>
</organism>
<protein>
    <recommendedName>
        <fullName evidence="9">Major facilitator superfamily (MFS) profile domain-containing protein</fullName>
    </recommendedName>
</protein>
<dbReference type="PANTHER" id="PTHR43791">
    <property type="entry name" value="PERMEASE-RELATED"/>
    <property type="match status" value="1"/>
</dbReference>
<feature type="region of interest" description="Disordered" evidence="7">
    <location>
        <begin position="1"/>
        <end position="42"/>
    </location>
</feature>
<dbReference type="InterPro" id="IPR020846">
    <property type="entry name" value="MFS_dom"/>
</dbReference>
<feature type="transmembrane region" description="Helical" evidence="8">
    <location>
        <begin position="234"/>
        <end position="257"/>
    </location>
</feature>
<gene>
    <name evidence="10" type="ORF">K452DRAFT_237392</name>
</gene>
<dbReference type="OrthoDB" id="3639251at2759"/>
<accession>A0A6A6AZW5</accession>
<dbReference type="Gene3D" id="1.20.1250.20">
    <property type="entry name" value="MFS general substrate transporter like domains"/>
    <property type="match status" value="2"/>
</dbReference>
<dbReference type="AlphaFoldDB" id="A0A6A6AZW5"/>
<dbReference type="Pfam" id="PF07690">
    <property type="entry name" value="MFS_1"/>
    <property type="match status" value="1"/>
</dbReference>
<dbReference type="FunFam" id="1.20.1250.20:FF:000065">
    <property type="entry name" value="Putative MFS pantothenate transporter"/>
    <property type="match status" value="1"/>
</dbReference>
<dbReference type="GeneID" id="54295081"/>
<keyword evidence="5 8" id="KW-0472">Membrane</keyword>
<reference evidence="10" key="1">
    <citation type="journal article" date="2020" name="Stud. Mycol.">
        <title>101 Dothideomycetes genomes: a test case for predicting lifestyles and emergence of pathogens.</title>
        <authorList>
            <person name="Haridas S."/>
            <person name="Albert R."/>
            <person name="Binder M."/>
            <person name="Bloem J."/>
            <person name="Labutti K."/>
            <person name="Salamov A."/>
            <person name="Andreopoulos B."/>
            <person name="Baker S."/>
            <person name="Barry K."/>
            <person name="Bills G."/>
            <person name="Bluhm B."/>
            <person name="Cannon C."/>
            <person name="Castanera R."/>
            <person name="Culley D."/>
            <person name="Daum C."/>
            <person name="Ezra D."/>
            <person name="Gonzalez J."/>
            <person name="Henrissat B."/>
            <person name="Kuo A."/>
            <person name="Liang C."/>
            <person name="Lipzen A."/>
            <person name="Lutzoni F."/>
            <person name="Magnuson J."/>
            <person name="Mondo S."/>
            <person name="Nolan M."/>
            <person name="Ohm R."/>
            <person name="Pangilinan J."/>
            <person name="Park H.-J."/>
            <person name="Ramirez L."/>
            <person name="Alfaro M."/>
            <person name="Sun H."/>
            <person name="Tritt A."/>
            <person name="Yoshinaga Y."/>
            <person name="Zwiers L.-H."/>
            <person name="Turgeon B."/>
            <person name="Goodwin S."/>
            <person name="Spatafora J."/>
            <person name="Crous P."/>
            <person name="Grigoriev I."/>
        </authorList>
    </citation>
    <scope>NUCLEOTIDE SEQUENCE</scope>
    <source>
        <strain evidence="10">CBS 121167</strain>
    </source>
</reference>
<feature type="domain" description="Major facilitator superfamily (MFS) profile" evidence="9">
    <location>
        <begin position="74"/>
        <end position="496"/>
    </location>
</feature>
<keyword evidence="2" id="KW-0813">Transport</keyword>
<comment type="subcellular location">
    <subcellularLocation>
        <location evidence="1">Membrane</location>
        <topology evidence="1">Multi-pass membrane protein</topology>
    </subcellularLocation>
</comment>
<feature type="transmembrane region" description="Helical" evidence="8">
    <location>
        <begin position="371"/>
        <end position="391"/>
    </location>
</feature>
<dbReference type="RefSeq" id="XP_033392223.1">
    <property type="nucleotide sequence ID" value="XM_033537585.1"/>
</dbReference>
<evidence type="ECO:0000259" key="9">
    <source>
        <dbReference type="PROSITE" id="PS50850"/>
    </source>
</evidence>
<dbReference type="PANTHER" id="PTHR43791:SF39">
    <property type="entry name" value="TRANSPORTER LIZ1_SEO1, PUTATIVE (AFU_ORTHOLOGUE AFUA_3G00980)-RELATED"/>
    <property type="match status" value="1"/>
</dbReference>
<comment type="similarity">
    <text evidence="6">Belongs to the major facilitator superfamily. Allantoate permease family.</text>
</comment>
<feature type="transmembrane region" description="Helical" evidence="8">
    <location>
        <begin position="141"/>
        <end position="158"/>
    </location>
</feature>
<name>A0A6A6AZW5_9PEZI</name>
<feature type="transmembrane region" description="Helical" evidence="8">
    <location>
        <begin position="306"/>
        <end position="325"/>
    </location>
</feature>
<feature type="compositionally biased region" description="Polar residues" evidence="7">
    <location>
        <begin position="25"/>
        <end position="39"/>
    </location>
</feature>
<dbReference type="InterPro" id="IPR036259">
    <property type="entry name" value="MFS_trans_sf"/>
</dbReference>
<feature type="transmembrane region" description="Helical" evidence="8">
    <location>
        <begin position="469"/>
        <end position="488"/>
    </location>
</feature>
<evidence type="ECO:0000256" key="8">
    <source>
        <dbReference type="SAM" id="Phobius"/>
    </source>
</evidence>
<keyword evidence="3 8" id="KW-0812">Transmembrane</keyword>
<dbReference type="EMBL" id="ML995519">
    <property type="protein sequence ID" value="KAF2136505.1"/>
    <property type="molecule type" value="Genomic_DNA"/>
</dbReference>
<evidence type="ECO:0000256" key="1">
    <source>
        <dbReference type="ARBA" id="ARBA00004141"/>
    </source>
</evidence>
<evidence type="ECO:0000256" key="4">
    <source>
        <dbReference type="ARBA" id="ARBA00022989"/>
    </source>
</evidence>
<feature type="transmembrane region" description="Helical" evidence="8">
    <location>
        <begin position="345"/>
        <end position="364"/>
    </location>
</feature>
<feature type="transmembrane region" description="Helical" evidence="8">
    <location>
        <begin position="203"/>
        <end position="222"/>
    </location>
</feature>
<dbReference type="Proteomes" id="UP000799438">
    <property type="component" value="Unassembled WGS sequence"/>
</dbReference>
<proteinExistence type="inferred from homology"/>
<evidence type="ECO:0000256" key="7">
    <source>
        <dbReference type="SAM" id="MobiDB-lite"/>
    </source>
</evidence>
<feature type="transmembrane region" description="Helical" evidence="8">
    <location>
        <begin position="397"/>
        <end position="419"/>
    </location>
</feature>
<keyword evidence="4 8" id="KW-1133">Transmembrane helix</keyword>
<evidence type="ECO:0000313" key="10">
    <source>
        <dbReference type="EMBL" id="KAF2136505.1"/>
    </source>
</evidence>
<evidence type="ECO:0000256" key="6">
    <source>
        <dbReference type="ARBA" id="ARBA00037968"/>
    </source>
</evidence>
<sequence length="507" mass="57265">MTLSSQHHSGRNYYLTDPKSDKVQTHSSVLTPTRSNQDTAHVKDQSQEAGWFHWHDPGTSKAEKKLIFKMDWFLLSYGCLCFFIKQLDGNNVSNAYVSGMKEELGFGPGNELSWMNTFFNVGQIIGGPWANLIISVVRPRYWLTGCLLTWSLFVLFLYKCNTAQQFYALRFCCGLFESAAWPGILWVLGSWYKKSELARRSSLFVMSGALGQMFSGYLQSALFKGMQGKGGLSAWRWLFIFDFILSIPVVIYGLIFFPDTPHTTQAFYLTEWERKKAMQRIEQDGRAPTGKFDLTVFRRIFTSWQLYTFSMAWLFWSLTAGSYIMQFFQAWLKAENYPVTKINNIPTSMGAVNVVFMILTGFVTDKLGRPGPVAIFLGTLLAFCYIVFVIWDVPTGLKMAAFILSGCYGSFSPLLAGWANSVCGNDQQLRAFVIGFMRSFGDGIVTPYQQYLFPSSKAPQFKESHSWSSGLVFVILLTLMCGFGIDLVQRYAEKAGKVAEADEEAGS</sequence>
<feature type="transmembrane region" description="Helical" evidence="8">
    <location>
        <begin position="431"/>
        <end position="449"/>
    </location>
</feature>
<evidence type="ECO:0000313" key="11">
    <source>
        <dbReference type="Proteomes" id="UP000799438"/>
    </source>
</evidence>
<evidence type="ECO:0000256" key="3">
    <source>
        <dbReference type="ARBA" id="ARBA00022692"/>
    </source>
</evidence>
<dbReference type="GO" id="GO:0022857">
    <property type="term" value="F:transmembrane transporter activity"/>
    <property type="evidence" value="ECO:0007669"/>
    <property type="project" value="InterPro"/>
</dbReference>
<dbReference type="SUPFAM" id="SSF103473">
    <property type="entry name" value="MFS general substrate transporter"/>
    <property type="match status" value="1"/>
</dbReference>
<evidence type="ECO:0000256" key="2">
    <source>
        <dbReference type="ARBA" id="ARBA00022448"/>
    </source>
</evidence>
<keyword evidence="11" id="KW-1185">Reference proteome</keyword>